<name>A0A232F7Y1_9HYME</name>
<feature type="binding site" evidence="8">
    <location>
        <begin position="248"/>
        <end position="257"/>
    </location>
    <ligand>
        <name>ATP</name>
        <dbReference type="ChEBI" id="CHEBI:30616"/>
    </ligand>
</feature>
<dbReference type="PANTHER" id="PTHR12592:SF0">
    <property type="entry name" value="ATP-DEPENDENT (S)-NAD(P)H-HYDRATE DEHYDRATASE"/>
    <property type="match status" value="1"/>
</dbReference>
<feature type="domain" description="YjeF C-terminal" evidence="9">
    <location>
        <begin position="30"/>
        <end position="324"/>
    </location>
</feature>
<dbReference type="EMBL" id="NNAY01000772">
    <property type="protein sequence ID" value="OXU26600.1"/>
    <property type="molecule type" value="Genomic_DNA"/>
</dbReference>
<comment type="function">
    <text evidence="8">Catalyzes the dehydration of the S-form of NAD(P)HX at the expense of ATP, which is converted to ADP. Together with NAD(P)HX epimerase, which catalyzes the epimerization of the S- and R-forms, the enzyme allows the repair of both epimers of NAD(P)HX, a damaged form of NAD(P)H that is a result of enzymatic or heat-dependent hydration.</text>
</comment>
<feature type="binding site" evidence="8">
    <location>
        <begin position="226"/>
        <end position="230"/>
    </location>
    <ligand>
        <name>ATP</name>
        <dbReference type="ChEBI" id="CHEBI:30616"/>
    </ligand>
</feature>
<dbReference type="InterPro" id="IPR000631">
    <property type="entry name" value="CARKD"/>
</dbReference>
<dbReference type="GO" id="GO:0005524">
    <property type="term" value="F:ATP binding"/>
    <property type="evidence" value="ECO:0007669"/>
    <property type="project" value="UniProtKB-KW"/>
</dbReference>
<evidence type="ECO:0000313" key="11">
    <source>
        <dbReference type="Proteomes" id="UP000215335"/>
    </source>
</evidence>
<sequence length="327" mass="35301">MILCKKFVCRSKTFFCSIASKMSTNAEDQFFQAAKKLVPVLSNAKHKGQAGRIGIVGGSLEYSGAPFFAGMSALRTGADLVHIFCCKEASIPIKSFSPELIVHPVLDDNNALSQIEPWLERLHVILIGPGLGRDQKVLNTVGKLIEVCRGVSKPLVIDADGLFLVGQNTQLIKNYPSVVLTPNSMEFTRLVKAFLNKTVEPEKVVDGKLLKELAQTIGEKVVILHKGSTDVIGDGRAVSTNISCSEAGSFRRCGGQGDLLSGALSTFTCWSQGHEHSEPTPQMLACYAASRLVRECNSAAFKIGGRGMLASDMLHQVAPTFAKLYET</sequence>
<protein>
    <recommendedName>
        <fullName evidence="8">ATP-dependent (S)-NAD(P)H-hydrate dehydratase</fullName>
        <ecNumber evidence="8">4.2.1.93</ecNumber>
    </recommendedName>
    <alternativeName>
        <fullName evidence="8">ATP-dependent NAD(P)HX dehydratase</fullName>
    </alternativeName>
</protein>
<dbReference type="GO" id="GO:0047453">
    <property type="term" value="F:ATP-dependent NAD(P)H-hydrate dehydratase activity"/>
    <property type="evidence" value="ECO:0007669"/>
    <property type="project" value="UniProtKB-UniRule"/>
</dbReference>
<dbReference type="OrthoDB" id="8110916at2759"/>
<dbReference type="PROSITE" id="PS01049">
    <property type="entry name" value="YJEF_C_1"/>
    <property type="match status" value="1"/>
</dbReference>
<evidence type="ECO:0000256" key="2">
    <source>
        <dbReference type="ARBA" id="ARBA00022741"/>
    </source>
</evidence>
<dbReference type="Pfam" id="PF01256">
    <property type="entry name" value="Carb_kinase"/>
    <property type="match status" value="1"/>
</dbReference>
<dbReference type="InterPro" id="IPR017953">
    <property type="entry name" value="Carbohydrate_kinase_pred_CS"/>
</dbReference>
<dbReference type="GO" id="GO:0110051">
    <property type="term" value="P:metabolite repair"/>
    <property type="evidence" value="ECO:0007669"/>
    <property type="project" value="TreeGrafter"/>
</dbReference>
<comment type="catalytic activity">
    <reaction evidence="8">
        <text>(6S)-NADHX + ATP = ADP + phosphate + NADH + H(+)</text>
        <dbReference type="Rhea" id="RHEA:19017"/>
        <dbReference type="ChEBI" id="CHEBI:15378"/>
        <dbReference type="ChEBI" id="CHEBI:30616"/>
        <dbReference type="ChEBI" id="CHEBI:43474"/>
        <dbReference type="ChEBI" id="CHEBI:57945"/>
        <dbReference type="ChEBI" id="CHEBI:64074"/>
        <dbReference type="ChEBI" id="CHEBI:456216"/>
        <dbReference type="EC" id="4.2.1.93"/>
    </reaction>
</comment>
<keyword evidence="11" id="KW-1185">Reference proteome</keyword>
<evidence type="ECO:0000256" key="5">
    <source>
        <dbReference type="ARBA" id="ARBA00023027"/>
    </source>
</evidence>
<evidence type="ECO:0000256" key="7">
    <source>
        <dbReference type="ARBA" id="ARBA00047472"/>
    </source>
</evidence>
<keyword evidence="2 8" id="KW-0547">Nucleotide-binding</keyword>
<dbReference type="CDD" id="cd01171">
    <property type="entry name" value="YXKO-related"/>
    <property type="match status" value="1"/>
</dbReference>
<evidence type="ECO:0000256" key="6">
    <source>
        <dbReference type="ARBA" id="ARBA00023239"/>
    </source>
</evidence>
<keyword evidence="5 8" id="KW-0520">NAD</keyword>
<evidence type="ECO:0000256" key="4">
    <source>
        <dbReference type="ARBA" id="ARBA00022857"/>
    </source>
</evidence>
<keyword evidence="4" id="KW-0521">NADP</keyword>
<dbReference type="STRING" id="543379.A0A232F7Y1"/>
<dbReference type="Proteomes" id="UP000215335">
    <property type="component" value="Unassembled WGS sequence"/>
</dbReference>
<dbReference type="InterPro" id="IPR029056">
    <property type="entry name" value="Ribokinase-like"/>
</dbReference>
<keyword evidence="3 8" id="KW-0067">ATP-binding</keyword>
<dbReference type="SUPFAM" id="SSF53613">
    <property type="entry name" value="Ribokinase-like"/>
    <property type="match status" value="1"/>
</dbReference>
<accession>A0A232F7Y1</accession>
<dbReference type="Gene3D" id="3.40.1190.20">
    <property type="match status" value="1"/>
</dbReference>
<comment type="caution">
    <text evidence="10">The sequence shown here is derived from an EMBL/GenBank/DDBJ whole genome shotgun (WGS) entry which is preliminary data.</text>
</comment>
<comment type="cofactor">
    <cofactor evidence="8">
        <name>Mg(2+)</name>
        <dbReference type="ChEBI" id="CHEBI:18420"/>
    </cofactor>
</comment>
<keyword evidence="6 8" id="KW-0456">Lyase</keyword>
<comment type="catalytic activity">
    <reaction evidence="7 8">
        <text>(6S)-NADPHX + ATP = ADP + phosphate + NADPH + H(+)</text>
        <dbReference type="Rhea" id="RHEA:32231"/>
        <dbReference type="ChEBI" id="CHEBI:15378"/>
        <dbReference type="ChEBI" id="CHEBI:30616"/>
        <dbReference type="ChEBI" id="CHEBI:43474"/>
        <dbReference type="ChEBI" id="CHEBI:57783"/>
        <dbReference type="ChEBI" id="CHEBI:64076"/>
        <dbReference type="ChEBI" id="CHEBI:456216"/>
        <dbReference type="EC" id="4.2.1.93"/>
    </reaction>
</comment>
<dbReference type="GO" id="GO:0046496">
    <property type="term" value="P:nicotinamide nucleotide metabolic process"/>
    <property type="evidence" value="ECO:0007669"/>
    <property type="project" value="UniProtKB-UniRule"/>
</dbReference>
<dbReference type="EC" id="4.2.1.93" evidence="8"/>
<comment type="similarity">
    <text evidence="8">Belongs to the NnrD/CARKD family.</text>
</comment>
<proteinExistence type="inferred from homology"/>
<evidence type="ECO:0000256" key="3">
    <source>
        <dbReference type="ARBA" id="ARBA00022840"/>
    </source>
</evidence>
<organism evidence="10 11">
    <name type="scientific">Trichomalopsis sarcophagae</name>
    <dbReference type="NCBI Taxonomy" id="543379"/>
    <lineage>
        <taxon>Eukaryota</taxon>
        <taxon>Metazoa</taxon>
        <taxon>Ecdysozoa</taxon>
        <taxon>Arthropoda</taxon>
        <taxon>Hexapoda</taxon>
        <taxon>Insecta</taxon>
        <taxon>Pterygota</taxon>
        <taxon>Neoptera</taxon>
        <taxon>Endopterygota</taxon>
        <taxon>Hymenoptera</taxon>
        <taxon>Apocrita</taxon>
        <taxon>Proctotrupomorpha</taxon>
        <taxon>Chalcidoidea</taxon>
        <taxon>Pteromalidae</taxon>
        <taxon>Pteromalinae</taxon>
        <taxon>Trichomalopsis</taxon>
    </lineage>
</organism>
<reference evidence="10 11" key="1">
    <citation type="journal article" date="2017" name="Curr. Biol.">
        <title>The Evolution of Venom by Co-option of Single-Copy Genes.</title>
        <authorList>
            <person name="Martinson E.O."/>
            <person name="Mrinalini"/>
            <person name="Kelkar Y.D."/>
            <person name="Chang C.H."/>
            <person name="Werren J.H."/>
        </authorList>
    </citation>
    <scope>NUCLEOTIDE SEQUENCE [LARGE SCALE GENOMIC DNA]</scope>
    <source>
        <strain evidence="10 11">Alberta</strain>
        <tissue evidence="10">Whole body</tissue>
    </source>
</reference>
<dbReference type="FunFam" id="3.40.1190.20:FF:000023">
    <property type="entry name" value="ATP-dependent (S)-NAD(P)H-hydrate dehydratase"/>
    <property type="match status" value="1"/>
</dbReference>
<gene>
    <name evidence="10" type="ORF">TSAR_006258</name>
</gene>
<feature type="binding site" evidence="8">
    <location>
        <begin position="183"/>
        <end position="189"/>
    </location>
    <ligand>
        <name>(6S)-NADPHX</name>
        <dbReference type="ChEBI" id="CHEBI:64076"/>
    </ligand>
</feature>
<evidence type="ECO:0000313" key="10">
    <source>
        <dbReference type="EMBL" id="OXU26600.1"/>
    </source>
</evidence>
<keyword evidence="1 8" id="KW-0597">Phosphoprotein</keyword>
<evidence type="ECO:0000259" key="9">
    <source>
        <dbReference type="PROSITE" id="PS51383"/>
    </source>
</evidence>
<dbReference type="AlphaFoldDB" id="A0A232F7Y1"/>
<dbReference type="HAMAP" id="MF_01965">
    <property type="entry name" value="NADHX_dehydratase"/>
    <property type="match status" value="1"/>
</dbReference>
<evidence type="ECO:0000256" key="1">
    <source>
        <dbReference type="ARBA" id="ARBA00022553"/>
    </source>
</evidence>
<feature type="binding site" evidence="8">
    <location>
        <position position="258"/>
    </location>
    <ligand>
        <name>(6S)-NADPHX</name>
        <dbReference type="ChEBI" id="CHEBI:64076"/>
    </ligand>
</feature>
<dbReference type="PANTHER" id="PTHR12592">
    <property type="entry name" value="ATP-DEPENDENT (S)-NAD(P)H-HYDRATE DEHYDRATASE FAMILY MEMBER"/>
    <property type="match status" value="1"/>
</dbReference>
<dbReference type="PROSITE" id="PS51383">
    <property type="entry name" value="YJEF_C_3"/>
    <property type="match status" value="1"/>
</dbReference>
<evidence type="ECO:0000256" key="8">
    <source>
        <dbReference type="HAMAP-Rule" id="MF_03157"/>
    </source>
</evidence>
<feature type="binding site" evidence="8">
    <location>
        <position position="130"/>
    </location>
    <ligand>
        <name>(6S)-NADPHX</name>
        <dbReference type="ChEBI" id="CHEBI:64076"/>
    </ligand>
</feature>
<dbReference type="NCBIfam" id="TIGR00196">
    <property type="entry name" value="yjeF_cterm"/>
    <property type="match status" value="1"/>
</dbReference>